<protein>
    <submittedName>
        <fullName evidence="1">Uncharacterized protein</fullName>
    </submittedName>
</protein>
<sequence length="140" mass="15745">MCDSSKELPFVPYPTIQTTKINTDVFTFLSPGEVTYPAAPLISAKFYTPEGGPLTLKVRATLYMNSEIPDPPVVEPPTEKDNVLTINYDYDFSMETPETCDVWYVELDYTSDTVQNITLIESFMVNLDPETSRGTKTEIP</sequence>
<gene>
    <name evidence="1" type="ORF">SAMN05216297_106227</name>
</gene>
<accession>A0A1I1R2S4</accession>
<dbReference type="STRING" id="739143.SAMN05216297_106227"/>
<name>A0A1I1R2S4_9FLAO</name>
<dbReference type="AlphaFoldDB" id="A0A1I1R2S4"/>
<reference evidence="2" key="1">
    <citation type="submission" date="2016-10" db="EMBL/GenBank/DDBJ databases">
        <authorList>
            <person name="Varghese N."/>
            <person name="Submissions S."/>
        </authorList>
    </citation>
    <scope>NUCLEOTIDE SEQUENCE [LARGE SCALE GENOMIC DNA]</scope>
    <source>
        <strain evidence="2">CGMCC 1.10370</strain>
    </source>
</reference>
<dbReference type="Proteomes" id="UP000199672">
    <property type="component" value="Unassembled WGS sequence"/>
</dbReference>
<dbReference type="EMBL" id="FOMH01000006">
    <property type="protein sequence ID" value="SFD28694.1"/>
    <property type="molecule type" value="Genomic_DNA"/>
</dbReference>
<evidence type="ECO:0000313" key="2">
    <source>
        <dbReference type="Proteomes" id="UP000199672"/>
    </source>
</evidence>
<evidence type="ECO:0000313" key="1">
    <source>
        <dbReference type="EMBL" id="SFD28694.1"/>
    </source>
</evidence>
<proteinExistence type="predicted"/>
<dbReference type="RefSeq" id="WP_091493954.1">
    <property type="nucleotide sequence ID" value="NZ_FOMH01000006.1"/>
</dbReference>
<organism evidence="1 2">
    <name type="scientific">Flavobacterium phragmitis</name>
    <dbReference type="NCBI Taxonomy" id="739143"/>
    <lineage>
        <taxon>Bacteria</taxon>
        <taxon>Pseudomonadati</taxon>
        <taxon>Bacteroidota</taxon>
        <taxon>Flavobacteriia</taxon>
        <taxon>Flavobacteriales</taxon>
        <taxon>Flavobacteriaceae</taxon>
        <taxon>Flavobacterium</taxon>
    </lineage>
</organism>
<dbReference type="OrthoDB" id="1351933at2"/>
<keyword evidence="2" id="KW-1185">Reference proteome</keyword>